<dbReference type="Gene3D" id="3.40.50.140">
    <property type="match status" value="1"/>
</dbReference>
<dbReference type="GO" id="GO:0031422">
    <property type="term" value="C:RecQ family helicase-topoisomerase III complex"/>
    <property type="evidence" value="ECO:0007669"/>
    <property type="project" value="TreeGrafter"/>
</dbReference>
<dbReference type="InterPro" id="IPR006171">
    <property type="entry name" value="TOPRIM_dom"/>
</dbReference>
<dbReference type="GO" id="GO:0003677">
    <property type="term" value="F:DNA binding"/>
    <property type="evidence" value="ECO:0007669"/>
    <property type="project" value="UniProtKB-KW"/>
</dbReference>
<feature type="non-terminal residue" evidence="3">
    <location>
        <position position="151"/>
    </location>
</feature>
<dbReference type="SUPFAM" id="SSF56712">
    <property type="entry name" value="Prokaryotic type I DNA topoisomerase"/>
    <property type="match status" value="1"/>
</dbReference>
<dbReference type="InterPro" id="IPR023405">
    <property type="entry name" value="Topo_IA_core_domain"/>
</dbReference>
<keyword evidence="1" id="KW-0238">DNA-binding</keyword>
<feature type="domain" description="Toprim" evidence="2">
    <location>
        <begin position="2"/>
        <end position="140"/>
    </location>
</feature>
<dbReference type="Proteomes" id="UP000051530">
    <property type="component" value="Unassembled WGS sequence"/>
</dbReference>
<proteinExistence type="inferred from homology"/>
<dbReference type="GO" id="GO:0003917">
    <property type="term" value="F:DNA topoisomerase type I (single strand cut, ATP-independent) activity"/>
    <property type="evidence" value="ECO:0007669"/>
    <property type="project" value="UniProtKB-EC"/>
</dbReference>
<reference evidence="3 4" key="1">
    <citation type="submission" date="2015-07" db="EMBL/GenBank/DDBJ databases">
        <title>The genome of Pseudoloma neurophilia, a relevant intracellular parasite of the zebrafish.</title>
        <authorList>
            <person name="Ndikumana S."/>
            <person name="Pelin A."/>
            <person name="Sanders J."/>
            <person name="Corradi N."/>
        </authorList>
    </citation>
    <scope>NUCLEOTIDE SEQUENCE [LARGE SCALE GENOMIC DNA]</scope>
    <source>
        <strain evidence="3 4">MK1</strain>
    </source>
</reference>
<sequence>MNYLHIAEKPSIAKTISHLLSNNVQKVHTLYKFTPVYTFNYKSANHAFTSVLGHIFTQEFTDKRKWTEFNPIELFEKEIQQYIKSDFQNLKNNLIKQAKLATKVIIWTDCDREGEYIANEIKEILEPLRKEIKRARFSAITKSEITRAIEN</sequence>
<keyword evidence="1 3" id="KW-0413">Isomerase</keyword>
<comment type="caution">
    <text evidence="3">The sequence shown here is derived from an EMBL/GenBank/DDBJ whole genome shotgun (WGS) entry which is preliminary data.</text>
</comment>
<dbReference type="AlphaFoldDB" id="A0A0R0LY93"/>
<gene>
    <name evidence="3" type="ORF">M153_30202000454</name>
</gene>
<comment type="function">
    <text evidence="1">Introduces a single-strand break via transesterification at a target site in duplex DNA. Releases the supercoiling and torsional tension of DNA introduced during the DNA replication and transcription by transiently cleaving and rejoining one strand of the DNA duplex. The scissile phosphodiester is attacked by the catalytic tyrosine of the enzyme, resulting in the formation of a DNA-(5'-phosphotyrosyl)-enzyme intermediate and the expulsion of a 3'-OH DNA strand.</text>
</comment>
<evidence type="ECO:0000259" key="2">
    <source>
        <dbReference type="PROSITE" id="PS50880"/>
    </source>
</evidence>
<dbReference type="EC" id="5.6.2.1" evidence="1"/>
<protein>
    <recommendedName>
        <fullName evidence="1">DNA topoisomerase</fullName>
        <ecNumber evidence="1">5.6.2.1</ecNumber>
    </recommendedName>
</protein>
<dbReference type="InterPro" id="IPR000380">
    <property type="entry name" value="Topo_IA"/>
</dbReference>
<dbReference type="Pfam" id="PF01751">
    <property type="entry name" value="Toprim"/>
    <property type="match status" value="1"/>
</dbReference>
<dbReference type="GO" id="GO:0006265">
    <property type="term" value="P:DNA topological change"/>
    <property type="evidence" value="ECO:0007669"/>
    <property type="project" value="InterPro"/>
</dbReference>
<dbReference type="VEuPathDB" id="MicrosporidiaDB:M153_30202000454"/>
<evidence type="ECO:0000313" key="3">
    <source>
        <dbReference type="EMBL" id="KRH91719.1"/>
    </source>
</evidence>
<dbReference type="SMART" id="SM00493">
    <property type="entry name" value="TOPRIM"/>
    <property type="match status" value="1"/>
</dbReference>
<dbReference type="CDD" id="cd01028">
    <property type="entry name" value="TOPRIM_TopoIA"/>
    <property type="match status" value="1"/>
</dbReference>
<dbReference type="PROSITE" id="PS50880">
    <property type="entry name" value="TOPRIM"/>
    <property type="match status" value="1"/>
</dbReference>
<keyword evidence="1" id="KW-0799">Topoisomerase</keyword>
<dbReference type="GO" id="GO:0006310">
    <property type="term" value="P:DNA recombination"/>
    <property type="evidence" value="ECO:0007669"/>
    <property type="project" value="TreeGrafter"/>
</dbReference>
<dbReference type="PANTHER" id="PTHR11390:SF21">
    <property type="entry name" value="DNA TOPOISOMERASE 3-ALPHA"/>
    <property type="match status" value="1"/>
</dbReference>
<evidence type="ECO:0000313" key="4">
    <source>
        <dbReference type="Proteomes" id="UP000051530"/>
    </source>
</evidence>
<comment type="similarity">
    <text evidence="1">Belongs to the type IA topoisomerase family.</text>
</comment>
<keyword evidence="4" id="KW-1185">Reference proteome</keyword>
<dbReference type="GO" id="GO:0006281">
    <property type="term" value="P:DNA repair"/>
    <property type="evidence" value="ECO:0007669"/>
    <property type="project" value="TreeGrafter"/>
</dbReference>
<comment type="catalytic activity">
    <reaction evidence="1">
        <text>ATP-independent breakage of single-stranded DNA, followed by passage and rejoining.</text>
        <dbReference type="EC" id="5.6.2.1"/>
    </reaction>
</comment>
<name>A0A0R0LY93_9MICR</name>
<dbReference type="GO" id="GO:0005634">
    <property type="term" value="C:nucleus"/>
    <property type="evidence" value="ECO:0007669"/>
    <property type="project" value="TreeGrafter"/>
</dbReference>
<dbReference type="EMBL" id="LGUB01001593">
    <property type="protein sequence ID" value="KRH91719.1"/>
    <property type="molecule type" value="Genomic_DNA"/>
</dbReference>
<dbReference type="OrthoDB" id="430051at2759"/>
<organism evidence="3 4">
    <name type="scientific">Pseudoloma neurophilia</name>
    <dbReference type="NCBI Taxonomy" id="146866"/>
    <lineage>
        <taxon>Eukaryota</taxon>
        <taxon>Fungi</taxon>
        <taxon>Fungi incertae sedis</taxon>
        <taxon>Microsporidia</taxon>
        <taxon>Pseudoloma</taxon>
    </lineage>
</organism>
<dbReference type="PANTHER" id="PTHR11390">
    <property type="entry name" value="PROKARYOTIC DNA TOPOISOMERASE"/>
    <property type="match status" value="1"/>
</dbReference>
<evidence type="ECO:0000256" key="1">
    <source>
        <dbReference type="RuleBase" id="RU362092"/>
    </source>
</evidence>
<accession>A0A0R0LY93</accession>